<proteinExistence type="predicted"/>
<name>A0AAJ6YTR7_9HYME</name>
<dbReference type="GO" id="GO:0015485">
    <property type="term" value="F:cholesterol binding"/>
    <property type="evidence" value="ECO:0007669"/>
    <property type="project" value="TreeGrafter"/>
</dbReference>
<dbReference type="GO" id="GO:0005886">
    <property type="term" value="C:plasma membrane"/>
    <property type="evidence" value="ECO:0007669"/>
    <property type="project" value="TreeGrafter"/>
</dbReference>
<feature type="transmembrane region" description="Helical" evidence="1">
    <location>
        <begin position="479"/>
        <end position="503"/>
    </location>
</feature>
<feature type="domain" description="SSD" evidence="2">
    <location>
        <begin position="1"/>
        <end position="32"/>
    </location>
</feature>
<feature type="transmembrane region" description="Helical" evidence="1">
    <location>
        <begin position="408"/>
        <end position="428"/>
    </location>
</feature>
<feature type="transmembrane region" description="Helical" evidence="1">
    <location>
        <begin position="342"/>
        <end position="368"/>
    </location>
</feature>
<dbReference type="PANTHER" id="PTHR45727">
    <property type="entry name" value="NPC INTRACELLULAR CHOLESTEROL TRANSPORTER 1"/>
    <property type="match status" value="1"/>
</dbReference>
<dbReference type="AlphaFoldDB" id="A0AAJ6YTR7"/>
<keyword evidence="3" id="KW-1185">Reference proteome</keyword>
<keyword evidence="1" id="KW-0472">Membrane</keyword>
<dbReference type="PANTHER" id="PTHR45727:SF6">
    <property type="entry name" value="NPC INTRACELLULAR CHOLESTEROL TRANSPORTER 1 HOMOLOG 1B"/>
    <property type="match status" value="1"/>
</dbReference>
<keyword evidence="1" id="KW-1133">Transmembrane helix</keyword>
<feature type="transmembrane region" description="Helical" evidence="1">
    <location>
        <begin position="449"/>
        <end position="467"/>
    </location>
</feature>
<dbReference type="InterPro" id="IPR000731">
    <property type="entry name" value="SSD"/>
</dbReference>
<feature type="transmembrane region" description="Helical" evidence="1">
    <location>
        <begin position="82"/>
        <end position="102"/>
    </location>
</feature>
<reference evidence="4" key="1">
    <citation type="submission" date="2025-08" db="UniProtKB">
        <authorList>
            <consortium name="RefSeq"/>
        </authorList>
    </citation>
    <scope>IDENTIFICATION</scope>
</reference>
<dbReference type="GO" id="GO:0030299">
    <property type="term" value="P:intestinal cholesterol absorption"/>
    <property type="evidence" value="ECO:0007669"/>
    <property type="project" value="TreeGrafter"/>
</dbReference>
<dbReference type="Pfam" id="PF12349">
    <property type="entry name" value="Sterol-sensing"/>
    <property type="match status" value="1"/>
</dbReference>
<evidence type="ECO:0000313" key="3">
    <source>
        <dbReference type="Proteomes" id="UP000695007"/>
    </source>
</evidence>
<dbReference type="SUPFAM" id="SSF82866">
    <property type="entry name" value="Multidrug efflux transporter AcrB transmembrane domain"/>
    <property type="match status" value="1"/>
</dbReference>
<dbReference type="GeneID" id="105367282"/>
<dbReference type="PROSITE" id="PS50156">
    <property type="entry name" value="SSD"/>
    <property type="match status" value="1"/>
</dbReference>
<dbReference type="Proteomes" id="UP000695007">
    <property type="component" value="Unplaced"/>
</dbReference>
<evidence type="ECO:0000313" key="4">
    <source>
        <dbReference type="RefSeq" id="XP_011504238.1"/>
    </source>
</evidence>
<gene>
    <name evidence="4" type="primary">LOC105367282</name>
</gene>
<dbReference type="GO" id="GO:0015918">
    <property type="term" value="P:sterol transport"/>
    <property type="evidence" value="ECO:0007669"/>
    <property type="project" value="TreeGrafter"/>
</dbReference>
<feature type="transmembrane region" description="Helical" evidence="1">
    <location>
        <begin position="12"/>
        <end position="32"/>
    </location>
</feature>
<keyword evidence="1" id="KW-0812">Transmembrane</keyword>
<evidence type="ECO:0000259" key="2">
    <source>
        <dbReference type="PROSITE" id="PS50156"/>
    </source>
</evidence>
<sequence>MPAVNTFAKFATLSIFINFILQISVFVSLLSLDARRQEKNHLDCFCCISLKKHPEKSSNVGLVNLFFERIYTPVIMVKPIRIFILVIFIVGLTTSAIIIPNIEIGLDQQLSMPVDSYVYKYFQYMQDLLSMGPPMYFVVTKGLNYSNYDVQNAISGASGCNDDSLYMQIFSAANRSNETYISKPASSWLDDYYDWSTIHGCCKYFLNNNSFCPHNEESDMCESCNILHDEKYNLRPDSNSFRKYLTYFITDVPDENCAKAGRASYLDGINYYYDNYGMADVGDSYFMTYHTPLKKSSDWYEALRSARLIASSITNMINNANLTSNKITVFPYSIFYVFYEQYLTITLNTIVSLAFSLMAIFIVTFLLTGYSIFSAIIVLITVTMIVVNLGGLMVWWNISLNGVTLVNLVMATGIAVEFCSHIVHAYLISNKNTREEKATESLLRIGSSIFSGITLTKFVGIAVLGFAKTRIFTVLYFRMYLGIVLFGAAHGLIFLPVLLSFVGKCNLNILEIMNYIVNLFS</sequence>
<accession>A0AAJ6YTR7</accession>
<dbReference type="RefSeq" id="XP_011504238.1">
    <property type="nucleotide sequence ID" value="XM_011505936.1"/>
</dbReference>
<dbReference type="GO" id="GO:0042632">
    <property type="term" value="P:cholesterol homeostasis"/>
    <property type="evidence" value="ECO:0007669"/>
    <property type="project" value="TreeGrafter"/>
</dbReference>
<organism evidence="3 4">
    <name type="scientific">Ceratosolen solmsi marchali</name>
    <dbReference type="NCBI Taxonomy" id="326594"/>
    <lineage>
        <taxon>Eukaryota</taxon>
        <taxon>Metazoa</taxon>
        <taxon>Ecdysozoa</taxon>
        <taxon>Arthropoda</taxon>
        <taxon>Hexapoda</taxon>
        <taxon>Insecta</taxon>
        <taxon>Pterygota</taxon>
        <taxon>Neoptera</taxon>
        <taxon>Endopterygota</taxon>
        <taxon>Hymenoptera</taxon>
        <taxon>Apocrita</taxon>
        <taxon>Proctotrupomorpha</taxon>
        <taxon>Chalcidoidea</taxon>
        <taxon>Agaonidae</taxon>
        <taxon>Agaoninae</taxon>
        <taxon>Ceratosolen</taxon>
    </lineage>
</organism>
<dbReference type="InterPro" id="IPR053958">
    <property type="entry name" value="HMGCR/SNAP/NPC1-like_SSD"/>
</dbReference>
<dbReference type="Gene3D" id="1.20.1640.10">
    <property type="entry name" value="Multidrug efflux transporter AcrB transmembrane domain"/>
    <property type="match status" value="1"/>
</dbReference>
<protein>
    <submittedName>
        <fullName evidence="4">Niemann-Pick C1 protein-like</fullName>
    </submittedName>
</protein>
<feature type="transmembrane region" description="Helical" evidence="1">
    <location>
        <begin position="375"/>
        <end position="396"/>
    </location>
</feature>
<dbReference type="KEGG" id="csol:105367282"/>
<evidence type="ECO:0000256" key="1">
    <source>
        <dbReference type="SAM" id="Phobius"/>
    </source>
</evidence>